<keyword evidence="3" id="KW-1185">Reference proteome</keyword>
<proteinExistence type="predicted"/>
<dbReference type="SUPFAM" id="SSF52777">
    <property type="entry name" value="CoA-dependent acyltransferases"/>
    <property type="match status" value="2"/>
</dbReference>
<comment type="caution">
    <text evidence="2">The sequence shown here is derived from an EMBL/GenBank/DDBJ whole genome shotgun (WGS) entry which is preliminary data.</text>
</comment>
<protein>
    <recommendedName>
        <fullName evidence="1">Condensation domain-containing protein</fullName>
    </recommendedName>
</protein>
<sequence>MSHAVTSGALPVTGNQERFLLRDEAHRRAGKPPYIRTVSWCARIDGDLDPDRLRAAVGALLARHEALRTRYGLEDGRGYAVVETVAEPSLELVDLTGLPADERLDAALQAATEAADTPFDRRTLPRLRATLYVLRPGSHVLLLVADHIVGDGRTTEILARDVAALYSGTALPEVPLRYVDWVAAAQGPEGLARRERLLEYWRDEVGENRFFPRVRLPFARDEPLPDSFLGAHRTMRVDRPTVAAMAKLARAHRTTMFTVHLATLVAALHRATGELDVTVVVPDDNRGDPRTEDVVGWFATSMALRFRLPPEPSLDQVVDTAREQLLTALEHRGISFGEVLDAGAGRRGTAPPAVVRFEYSAPMGGAPRFDGVPATELSLPIVSAGLGLAIWTRQQGPDQAPTGLEITIVHGLEYYSEEAVGGFLTDWRELTRALLADPGAPVATVNLTA</sequence>
<evidence type="ECO:0000259" key="1">
    <source>
        <dbReference type="Pfam" id="PF00668"/>
    </source>
</evidence>
<dbReference type="RefSeq" id="WP_344612256.1">
    <property type="nucleotide sequence ID" value="NZ_BAAARV010000019.1"/>
</dbReference>
<feature type="domain" description="Condensation" evidence="1">
    <location>
        <begin position="37"/>
        <end position="342"/>
    </location>
</feature>
<organism evidence="2 3">
    <name type="scientific">Dactylosporangium salmoneum</name>
    <dbReference type="NCBI Taxonomy" id="53361"/>
    <lineage>
        <taxon>Bacteria</taxon>
        <taxon>Bacillati</taxon>
        <taxon>Actinomycetota</taxon>
        <taxon>Actinomycetes</taxon>
        <taxon>Micromonosporales</taxon>
        <taxon>Micromonosporaceae</taxon>
        <taxon>Dactylosporangium</taxon>
    </lineage>
</organism>
<evidence type="ECO:0000313" key="2">
    <source>
        <dbReference type="EMBL" id="GAA2340000.1"/>
    </source>
</evidence>
<name>A0ABN3FY03_9ACTN</name>
<dbReference type="Gene3D" id="3.30.559.30">
    <property type="entry name" value="Nonribosomal peptide synthetase, condensation domain"/>
    <property type="match status" value="1"/>
</dbReference>
<dbReference type="Gene3D" id="3.30.559.10">
    <property type="entry name" value="Chloramphenicol acetyltransferase-like domain"/>
    <property type="match status" value="1"/>
</dbReference>
<dbReference type="Pfam" id="PF00668">
    <property type="entry name" value="Condensation"/>
    <property type="match status" value="1"/>
</dbReference>
<dbReference type="InterPro" id="IPR023213">
    <property type="entry name" value="CAT-like_dom_sf"/>
</dbReference>
<reference evidence="2 3" key="1">
    <citation type="journal article" date="2019" name="Int. J. Syst. Evol. Microbiol.">
        <title>The Global Catalogue of Microorganisms (GCM) 10K type strain sequencing project: providing services to taxonomists for standard genome sequencing and annotation.</title>
        <authorList>
            <consortium name="The Broad Institute Genomics Platform"/>
            <consortium name="The Broad Institute Genome Sequencing Center for Infectious Disease"/>
            <person name="Wu L."/>
            <person name="Ma J."/>
        </authorList>
    </citation>
    <scope>NUCLEOTIDE SEQUENCE [LARGE SCALE GENOMIC DNA]</scope>
    <source>
        <strain evidence="2 3">JCM 3272</strain>
    </source>
</reference>
<dbReference type="Proteomes" id="UP001501444">
    <property type="component" value="Unassembled WGS sequence"/>
</dbReference>
<evidence type="ECO:0000313" key="3">
    <source>
        <dbReference type="Proteomes" id="UP001501444"/>
    </source>
</evidence>
<dbReference type="EMBL" id="BAAARV010000019">
    <property type="protein sequence ID" value="GAA2340000.1"/>
    <property type="molecule type" value="Genomic_DNA"/>
</dbReference>
<dbReference type="InterPro" id="IPR001242">
    <property type="entry name" value="Condensation_dom"/>
</dbReference>
<dbReference type="PANTHER" id="PTHR45527:SF1">
    <property type="entry name" value="FATTY ACID SYNTHASE"/>
    <property type="match status" value="1"/>
</dbReference>
<gene>
    <name evidence="2" type="ORF">GCM10010170_022570</name>
</gene>
<dbReference type="PANTHER" id="PTHR45527">
    <property type="entry name" value="NONRIBOSOMAL PEPTIDE SYNTHETASE"/>
    <property type="match status" value="1"/>
</dbReference>
<accession>A0ABN3FY03</accession>